<evidence type="ECO:0000313" key="3">
    <source>
        <dbReference type="Proteomes" id="UP001175271"/>
    </source>
</evidence>
<feature type="signal peptide" evidence="1">
    <location>
        <begin position="1"/>
        <end position="19"/>
    </location>
</feature>
<keyword evidence="1" id="KW-0732">Signal</keyword>
<dbReference type="EMBL" id="JAUCMV010000003">
    <property type="protein sequence ID" value="KAK0408010.1"/>
    <property type="molecule type" value="Genomic_DNA"/>
</dbReference>
<organism evidence="2 3">
    <name type="scientific">Steinernema hermaphroditum</name>
    <dbReference type="NCBI Taxonomy" id="289476"/>
    <lineage>
        <taxon>Eukaryota</taxon>
        <taxon>Metazoa</taxon>
        <taxon>Ecdysozoa</taxon>
        <taxon>Nematoda</taxon>
        <taxon>Chromadorea</taxon>
        <taxon>Rhabditida</taxon>
        <taxon>Tylenchina</taxon>
        <taxon>Panagrolaimomorpha</taxon>
        <taxon>Strongyloidoidea</taxon>
        <taxon>Steinernematidae</taxon>
        <taxon>Steinernema</taxon>
    </lineage>
</organism>
<feature type="chain" id="PRO_5041383739" evidence="1">
    <location>
        <begin position="20"/>
        <end position="85"/>
    </location>
</feature>
<evidence type="ECO:0000313" key="2">
    <source>
        <dbReference type="EMBL" id="KAK0408010.1"/>
    </source>
</evidence>
<dbReference type="AlphaFoldDB" id="A0AA39HLB5"/>
<accession>A0AA39HLB5</accession>
<name>A0AA39HLB5_9BILA</name>
<evidence type="ECO:0000256" key="1">
    <source>
        <dbReference type="SAM" id="SignalP"/>
    </source>
</evidence>
<dbReference type="Gene3D" id="3.30.30.110">
    <property type="entry name" value="Antibacterial factor-related peptide"/>
    <property type="match status" value="1"/>
</dbReference>
<sequence length="85" mass="9318">MKTFIVLFVILFVCDITAGVSCYGGRYACVASCNLQNCASGDCRGGWGGTCVCDSCGRGSNWRKRRAHLLRDADNKNEYVLLDNQ</sequence>
<gene>
    <name evidence="2" type="ORF">QR680_003721</name>
</gene>
<keyword evidence="3" id="KW-1185">Reference proteome</keyword>
<dbReference type="Proteomes" id="UP001175271">
    <property type="component" value="Unassembled WGS sequence"/>
</dbReference>
<protein>
    <submittedName>
        <fullName evidence="2">Uncharacterized protein</fullName>
    </submittedName>
</protein>
<reference evidence="2" key="1">
    <citation type="submission" date="2023-06" db="EMBL/GenBank/DDBJ databases">
        <title>Genomic analysis of the entomopathogenic nematode Steinernema hermaphroditum.</title>
        <authorList>
            <person name="Schwarz E.M."/>
            <person name="Heppert J.K."/>
            <person name="Baniya A."/>
            <person name="Schwartz H.T."/>
            <person name="Tan C.-H."/>
            <person name="Antoshechkin I."/>
            <person name="Sternberg P.W."/>
            <person name="Goodrich-Blair H."/>
            <person name="Dillman A.R."/>
        </authorList>
    </citation>
    <scope>NUCLEOTIDE SEQUENCE</scope>
    <source>
        <strain evidence="2">PS9179</strain>
        <tissue evidence="2">Whole animal</tissue>
    </source>
</reference>
<proteinExistence type="predicted"/>
<dbReference type="InterPro" id="IPR038204">
    <property type="entry name" value="Abf-1/2_sf"/>
</dbReference>
<comment type="caution">
    <text evidence="2">The sequence shown here is derived from an EMBL/GenBank/DDBJ whole genome shotgun (WGS) entry which is preliminary data.</text>
</comment>